<protein>
    <submittedName>
        <fullName evidence="1">Uncharacterized protein</fullName>
    </submittedName>
</protein>
<keyword evidence="2" id="KW-1185">Reference proteome</keyword>
<dbReference type="PANTHER" id="PTHR36922">
    <property type="entry name" value="BLL2446 PROTEIN"/>
    <property type="match status" value="1"/>
</dbReference>
<dbReference type="Gene3D" id="1.20.120.450">
    <property type="entry name" value="dinb family like domain"/>
    <property type="match status" value="1"/>
</dbReference>
<dbReference type="InterPro" id="IPR018531">
    <property type="entry name" value="DUF1993"/>
</dbReference>
<dbReference type="EMBL" id="MU006238">
    <property type="protein sequence ID" value="KAF2821151.1"/>
    <property type="molecule type" value="Genomic_DNA"/>
</dbReference>
<dbReference type="Proteomes" id="UP000799424">
    <property type="component" value="Unassembled WGS sequence"/>
</dbReference>
<dbReference type="SUPFAM" id="SSF109854">
    <property type="entry name" value="DinB/YfiT-like putative metalloenzymes"/>
    <property type="match status" value="1"/>
</dbReference>
<dbReference type="OrthoDB" id="3724345at2759"/>
<evidence type="ECO:0000313" key="1">
    <source>
        <dbReference type="EMBL" id="KAF2821151.1"/>
    </source>
</evidence>
<evidence type="ECO:0000313" key="2">
    <source>
        <dbReference type="Proteomes" id="UP000799424"/>
    </source>
</evidence>
<reference evidence="1" key="1">
    <citation type="journal article" date="2020" name="Stud. Mycol.">
        <title>101 Dothideomycetes genomes: a test case for predicting lifestyles and emergence of pathogens.</title>
        <authorList>
            <person name="Haridas S."/>
            <person name="Albert R."/>
            <person name="Binder M."/>
            <person name="Bloem J."/>
            <person name="Labutti K."/>
            <person name="Salamov A."/>
            <person name="Andreopoulos B."/>
            <person name="Baker S."/>
            <person name="Barry K."/>
            <person name="Bills G."/>
            <person name="Bluhm B."/>
            <person name="Cannon C."/>
            <person name="Castanera R."/>
            <person name="Culley D."/>
            <person name="Daum C."/>
            <person name="Ezra D."/>
            <person name="Gonzalez J."/>
            <person name="Henrissat B."/>
            <person name="Kuo A."/>
            <person name="Liang C."/>
            <person name="Lipzen A."/>
            <person name="Lutzoni F."/>
            <person name="Magnuson J."/>
            <person name="Mondo S."/>
            <person name="Nolan M."/>
            <person name="Ohm R."/>
            <person name="Pangilinan J."/>
            <person name="Park H.-J."/>
            <person name="Ramirez L."/>
            <person name="Alfaro M."/>
            <person name="Sun H."/>
            <person name="Tritt A."/>
            <person name="Yoshinaga Y."/>
            <person name="Zwiers L.-H."/>
            <person name="Turgeon B."/>
            <person name="Goodwin S."/>
            <person name="Spatafora J."/>
            <person name="Crous P."/>
            <person name="Grigoriev I."/>
        </authorList>
    </citation>
    <scope>NUCLEOTIDE SEQUENCE</scope>
    <source>
        <strain evidence="1">CBS 113818</strain>
    </source>
</reference>
<accession>A0A6A6ZJ75</accession>
<sequence>MADPVTYSFYGTTVPVLRSCCKSAISILTTAQKELSDAEPGKFPDEKELLDAHFGTMFAFRQQPIMLAKFPLVALQHHSLSSAPAPSLDPSSFDSLASVVDFFQKMDAVLAGVDEAKFNDAAEKGVDVPFQQAGKTLHMSGMADFYHGFVVPNAYFHLNAMYMLLRSKGFALGKGVYVGSWMSETQMKDWAPLRG</sequence>
<proteinExistence type="predicted"/>
<dbReference type="AlphaFoldDB" id="A0A6A6ZJ75"/>
<dbReference type="Pfam" id="PF09351">
    <property type="entry name" value="DUF1993"/>
    <property type="match status" value="1"/>
</dbReference>
<dbReference type="InterPro" id="IPR034660">
    <property type="entry name" value="DinB/YfiT-like"/>
</dbReference>
<dbReference type="PANTHER" id="PTHR36922:SF1">
    <property type="entry name" value="DUF1993 DOMAIN-CONTAINING PROTEIN"/>
    <property type="match status" value="1"/>
</dbReference>
<organism evidence="1 2">
    <name type="scientific">Ophiobolus disseminans</name>
    <dbReference type="NCBI Taxonomy" id="1469910"/>
    <lineage>
        <taxon>Eukaryota</taxon>
        <taxon>Fungi</taxon>
        <taxon>Dikarya</taxon>
        <taxon>Ascomycota</taxon>
        <taxon>Pezizomycotina</taxon>
        <taxon>Dothideomycetes</taxon>
        <taxon>Pleosporomycetidae</taxon>
        <taxon>Pleosporales</taxon>
        <taxon>Pleosporineae</taxon>
        <taxon>Phaeosphaeriaceae</taxon>
        <taxon>Ophiobolus</taxon>
    </lineage>
</organism>
<gene>
    <name evidence="1" type="ORF">CC86DRAFT_397618</name>
</gene>
<name>A0A6A6ZJ75_9PLEO</name>